<feature type="domain" description="AAA+ ATPase" evidence="12">
    <location>
        <begin position="147"/>
        <end position="282"/>
    </location>
</feature>
<dbReference type="SMART" id="SM00382">
    <property type="entry name" value="AAA"/>
    <property type="match status" value="1"/>
</dbReference>
<dbReference type="InterPro" id="IPR013317">
    <property type="entry name" value="DnaA_dom"/>
</dbReference>
<feature type="binding site" evidence="8">
    <location>
        <position position="160"/>
    </location>
    <ligand>
        <name>ATP</name>
        <dbReference type="ChEBI" id="CHEBI:30616"/>
    </ligand>
</feature>
<reference evidence="15" key="1">
    <citation type="submission" date="2017-09" db="EMBL/GenBank/DDBJ databases">
        <title>Depth-based differentiation of microbial function through sediment-hosted aquifers and enrichment of novel symbionts in the deep terrestrial subsurface.</title>
        <authorList>
            <person name="Probst A.J."/>
            <person name="Ladd B."/>
            <person name="Jarett J.K."/>
            <person name="Geller-Mcgrath D.E."/>
            <person name="Sieber C.M.K."/>
            <person name="Emerson J.B."/>
            <person name="Anantharaman K."/>
            <person name="Thomas B.C."/>
            <person name="Malmstrom R."/>
            <person name="Stieglmeier M."/>
            <person name="Klingl A."/>
            <person name="Woyke T."/>
            <person name="Ryan C.M."/>
            <person name="Banfield J.F."/>
        </authorList>
    </citation>
    <scope>NUCLEOTIDE SEQUENCE [LARGE SCALE GENOMIC DNA]</scope>
</reference>
<dbReference type="GO" id="GO:0005524">
    <property type="term" value="F:ATP binding"/>
    <property type="evidence" value="ECO:0007669"/>
    <property type="project" value="UniProtKB-UniRule"/>
</dbReference>
<dbReference type="GO" id="GO:0005737">
    <property type="term" value="C:cytoplasm"/>
    <property type="evidence" value="ECO:0007669"/>
    <property type="project" value="UniProtKB-SubCell"/>
</dbReference>
<dbReference type="Gene3D" id="3.40.50.300">
    <property type="entry name" value="P-loop containing nucleotide triphosphate hydrolases"/>
    <property type="match status" value="1"/>
</dbReference>
<feature type="binding site" evidence="8">
    <location>
        <position position="161"/>
    </location>
    <ligand>
        <name>ATP</name>
        <dbReference type="ChEBI" id="CHEBI:30616"/>
    </ligand>
</feature>
<dbReference type="InterPro" id="IPR010921">
    <property type="entry name" value="Trp_repressor/repl_initiator"/>
</dbReference>
<dbReference type="InterPro" id="IPR001957">
    <property type="entry name" value="Chromosome_initiator_DnaA"/>
</dbReference>
<dbReference type="AlphaFoldDB" id="A0A2M6WIX7"/>
<gene>
    <name evidence="8 14" type="primary">dnaA</name>
    <name evidence="14" type="ORF">COU08_01000</name>
</gene>
<comment type="function">
    <text evidence="8 10">Plays an essential role in the initiation and regulation of chromosomal replication. ATP-DnaA binds to the origin of replication (oriC) to initiate formation of the DNA replication initiation complex once per cell cycle. Binds the DnaA box (a 9 base pair repeat at the origin) and separates the double-stranded (ds)DNA. Forms a right-handed helical filament on oriC DNA; dsDNA binds to the exterior of the filament while single-stranded (ss)DNA is stabiized in the filament's interior. The ATP-DnaA-oriC complex binds and stabilizes one strand of the AT-rich DNA unwinding element (DUE), permitting loading of DNA polymerase. After initiation quickly degrades to an ADP-DnaA complex that is not apt for DNA replication. Binds acidic phospholipids.</text>
</comment>
<comment type="similarity">
    <text evidence="1 8 11">Belongs to the DnaA family.</text>
</comment>
<evidence type="ECO:0000259" key="13">
    <source>
        <dbReference type="SMART" id="SM00760"/>
    </source>
</evidence>
<dbReference type="FunFam" id="3.40.50.300:FF:000668">
    <property type="entry name" value="Chromosomal replication initiator protein DnaA"/>
    <property type="match status" value="1"/>
</dbReference>
<evidence type="ECO:0000256" key="6">
    <source>
        <dbReference type="ARBA" id="ARBA00023121"/>
    </source>
</evidence>
<comment type="subunit">
    <text evidence="8">Oligomerizes as a right-handed, spiral filament on DNA at oriC.</text>
</comment>
<dbReference type="GO" id="GO:0003688">
    <property type="term" value="F:DNA replication origin binding"/>
    <property type="evidence" value="ECO:0007669"/>
    <property type="project" value="UniProtKB-UniRule"/>
</dbReference>
<dbReference type="InterPro" id="IPR003593">
    <property type="entry name" value="AAA+_ATPase"/>
</dbReference>
<dbReference type="CDD" id="cd06571">
    <property type="entry name" value="Bac_DnaA_C"/>
    <property type="match status" value="1"/>
</dbReference>
<accession>A0A2M6WIX7</accession>
<keyword evidence="4 8" id="KW-0547">Nucleotide-binding</keyword>
<keyword evidence="5 8" id="KW-0067">ATP-binding</keyword>
<dbReference type="GO" id="GO:0008289">
    <property type="term" value="F:lipid binding"/>
    <property type="evidence" value="ECO:0007669"/>
    <property type="project" value="UniProtKB-KW"/>
</dbReference>
<dbReference type="InterPro" id="IPR038454">
    <property type="entry name" value="DnaA_N_sf"/>
</dbReference>
<feature type="binding site" evidence="8">
    <location>
        <position position="158"/>
    </location>
    <ligand>
        <name>ATP</name>
        <dbReference type="ChEBI" id="CHEBI:30616"/>
    </ligand>
</feature>
<dbReference type="PRINTS" id="PR00051">
    <property type="entry name" value="DNAA"/>
</dbReference>
<organism evidence="14 15">
    <name type="scientific">Candidatus Harrisonbacteria bacterium CG10_big_fil_rev_8_21_14_0_10_42_17</name>
    <dbReference type="NCBI Taxonomy" id="1974584"/>
    <lineage>
        <taxon>Bacteria</taxon>
        <taxon>Candidatus Harrisoniibacteriota</taxon>
    </lineage>
</organism>
<evidence type="ECO:0000256" key="7">
    <source>
        <dbReference type="ARBA" id="ARBA00023125"/>
    </source>
</evidence>
<evidence type="ECO:0000313" key="15">
    <source>
        <dbReference type="Proteomes" id="UP000228635"/>
    </source>
</evidence>
<dbReference type="SUPFAM" id="SSF48295">
    <property type="entry name" value="TrpR-like"/>
    <property type="match status" value="1"/>
</dbReference>
<feature type="binding site" evidence="8">
    <location>
        <position position="162"/>
    </location>
    <ligand>
        <name>ATP</name>
        <dbReference type="ChEBI" id="CHEBI:30616"/>
    </ligand>
</feature>
<dbReference type="InterPro" id="IPR013159">
    <property type="entry name" value="DnaA_C"/>
</dbReference>
<keyword evidence="3 8" id="KW-0235">DNA replication</keyword>
<evidence type="ECO:0000256" key="1">
    <source>
        <dbReference type="ARBA" id="ARBA00006583"/>
    </source>
</evidence>
<feature type="region of interest" description="Domain IV, binds dsDNA" evidence="8">
    <location>
        <begin position="332"/>
        <end position="452"/>
    </location>
</feature>
<evidence type="ECO:0000256" key="9">
    <source>
        <dbReference type="NCBIfam" id="TIGR00362"/>
    </source>
</evidence>
<dbReference type="CDD" id="cd00009">
    <property type="entry name" value="AAA"/>
    <property type="match status" value="1"/>
</dbReference>
<name>A0A2M6WIX7_9BACT</name>
<dbReference type="Pfam" id="PF00308">
    <property type="entry name" value="Bac_DnaA"/>
    <property type="match status" value="1"/>
</dbReference>
<dbReference type="EMBL" id="PFBA01000012">
    <property type="protein sequence ID" value="PIT92726.1"/>
    <property type="molecule type" value="Genomic_DNA"/>
</dbReference>
<dbReference type="HAMAP" id="MF_00377">
    <property type="entry name" value="DnaA_bact"/>
    <property type="match status" value="1"/>
</dbReference>
<sequence>MELQHLWKTALGDIEVQISRPNFVTWFTNSQLIEQKKGVAIVALPSSFAKEWIENKYYNIVLGALRNLDENTKKVEFLVRANIDSTREIPQKQEVQESFNQLPFSDLRVDPETNLNPRYTLDSFVVGSSNELAYAAAAAIVADPGAKYNPLFVYGGVGLGKTHLMQAIGNEIRTKYHSKVRVKYVSSERFTNDVIWAIRNKRTETIKQKYRLVDVLIIDDIQFIAGKPATEEEFFHTFNALHEHDKQLIISSDQPPRFLPTLEERLRSRFEGGMIVDIGQPDYELRCAIINTKAQNQGIQLSNDVVSLIAHKIQRNLRELEGVLNRILFYQNRKVSEITIKVAETIINETIQEPSYNINPNQIIKAVSEFSDIPLNDLLNRSRKKEVAEARQIAMYLLRDMLSLSYPFIGKRLGKRDHTTAIYACEKIAGEISHNPALGQKIMMIKDLINKG</sequence>
<dbReference type="Proteomes" id="UP000228635">
    <property type="component" value="Unassembled WGS sequence"/>
</dbReference>
<comment type="subcellular location">
    <subcellularLocation>
        <location evidence="8">Cytoplasm</location>
    </subcellularLocation>
</comment>
<dbReference type="SMART" id="SM00760">
    <property type="entry name" value="Bac_DnaA_C"/>
    <property type="match status" value="1"/>
</dbReference>
<feature type="domain" description="Chromosomal replication initiator DnaA C-terminal" evidence="13">
    <location>
        <begin position="359"/>
        <end position="428"/>
    </location>
</feature>
<keyword evidence="6 8" id="KW-0446">Lipid-binding</keyword>
<feature type="region of interest" description="Domain I, interacts with DnaA modulators" evidence="8">
    <location>
        <begin position="1"/>
        <end position="98"/>
    </location>
</feature>
<dbReference type="GO" id="GO:0006270">
    <property type="term" value="P:DNA replication initiation"/>
    <property type="evidence" value="ECO:0007669"/>
    <property type="project" value="UniProtKB-UniRule"/>
</dbReference>
<dbReference type="GO" id="GO:0006275">
    <property type="term" value="P:regulation of DNA replication"/>
    <property type="evidence" value="ECO:0007669"/>
    <property type="project" value="UniProtKB-UniRule"/>
</dbReference>
<evidence type="ECO:0000256" key="11">
    <source>
        <dbReference type="RuleBase" id="RU004227"/>
    </source>
</evidence>
<dbReference type="SUPFAM" id="SSF52540">
    <property type="entry name" value="P-loop containing nucleoside triphosphate hydrolases"/>
    <property type="match status" value="1"/>
</dbReference>
<protein>
    <recommendedName>
        <fullName evidence="8 9">Chromosomal replication initiator protein DnaA</fullName>
    </recommendedName>
</protein>
<evidence type="ECO:0000256" key="5">
    <source>
        <dbReference type="ARBA" id="ARBA00022840"/>
    </source>
</evidence>
<dbReference type="Pfam" id="PF08299">
    <property type="entry name" value="Bac_DnaA_C"/>
    <property type="match status" value="1"/>
</dbReference>
<evidence type="ECO:0000256" key="8">
    <source>
        <dbReference type="HAMAP-Rule" id="MF_00377"/>
    </source>
</evidence>
<evidence type="ECO:0000313" key="14">
    <source>
        <dbReference type="EMBL" id="PIT92726.1"/>
    </source>
</evidence>
<dbReference type="NCBIfam" id="TIGR00362">
    <property type="entry name" value="DnaA"/>
    <property type="match status" value="1"/>
</dbReference>
<dbReference type="InterPro" id="IPR020591">
    <property type="entry name" value="Chromosome_initiator_DnaA-like"/>
</dbReference>
<evidence type="ECO:0000256" key="3">
    <source>
        <dbReference type="ARBA" id="ARBA00022705"/>
    </source>
</evidence>
<dbReference type="PANTHER" id="PTHR30050">
    <property type="entry name" value="CHROMOSOMAL REPLICATION INITIATOR PROTEIN DNAA"/>
    <property type="match status" value="1"/>
</dbReference>
<dbReference type="InterPro" id="IPR024633">
    <property type="entry name" value="DnaA_N_dom"/>
</dbReference>
<comment type="caution">
    <text evidence="8">Lacks conserved residue(s) required for the propagation of feature annotation.</text>
</comment>
<dbReference type="Pfam" id="PF11638">
    <property type="entry name" value="DnaA_N"/>
    <property type="match status" value="1"/>
</dbReference>
<evidence type="ECO:0000256" key="10">
    <source>
        <dbReference type="RuleBase" id="RU000577"/>
    </source>
</evidence>
<evidence type="ECO:0000256" key="2">
    <source>
        <dbReference type="ARBA" id="ARBA00022490"/>
    </source>
</evidence>
<dbReference type="InterPro" id="IPR027417">
    <property type="entry name" value="P-loop_NTPase"/>
</dbReference>
<dbReference type="PANTHER" id="PTHR30050:SF2">
    <property type="entry name" value="CHROMOSOMAL REPLICATION INITIATOR PROTEIN DNAA"/>
    <property type="match status" value="1"/>
</dbReference>
<comment type="caution">
    <text evidence="14">The sequence shown here is derived from an EMBL/GenBank/DDBJ whole genome shotgun (WGS) entry which is preliminary data.</text>
</comment>
<keyword evidence="2 8" id="KW-0963">Cytoplasm</keyword>
<comment type="domain">
    <text evidence="8">Domain I is involved in oligomerization and binding regulators, domain II is flexibile and of varying length in different bacteria, domain III forms the AAA+ region, while domain IV binds dsDNA.</text>
</comment>
<keyword evidence="7 8" id="KW-0238">DNA-binding</keyword>
<dbReference type="Gene3D" id="1.10.1750.10">
    <property type="match status" value="1"/>
</dbReference>
<dbReference type="Gene3D" id="3.30.300.180">
    <property type="match status" value="1"/>
</dbReference>
<evidence type="ECO:0000259" key="12">
    <source>
        <dbReference type="SMART" id="SM00382"/>
    </source>
</evidence>
<evidence type="ECO:0000256" key="4">
    <source>
        <dbReference type="ARBA" id="ARBA00022741"/>
    </source>
</evidence>
<dbReference type="Gene3D" id="1.10.8.60">
    <property type="match status" value="1"/>
</dbReference>
<proteinExistence type="inferred from homology"/>
<dbReference type="GO" id="GO:0005886">
    <property type="term" value="C:plasma membrane"/>
    <property type="evidence" value="ECO:0007669"/>
    <property type="project" value="TreeGrafter"/>
</dbReference>